<evidence type="ECO:0000256" key="4">
    <source>
        <dbReference type="ARBA" id="ARBA00022827"/>
    </source>
</evidence>
<organism evidence="7 8">
    <name type="scientific">Diaporthe australafricana</name>
    <dbReference type="NCBI Taxonomy" id="127596"/>
    <lineage>
        <taxon>Eukaryota</taxon>
        <taxon>Fungi</taxon>
        <taxon>Dikarya</taxon>
        <taxon>Ascomycota</taxon>
        <taxon>Pezizomycotina</taxon>
        <taxon>Sordariomycetes</taxon>
        <taxon>Sordariomycetidae</taxon>
        <taxon>Diaporthales</taxon>
        <taxon>Diaporthaceae</taxon>
        <taxon>Diaporthe</taxon>
    </lineage>
</organism>
<evidence type="ECO:0000256" key="1">
    <source>
        <dbReference type="ARBA" id="ARBA00001974"/>
    </source>
</evidence>
<dbReference type="PANTHER" id="PTHR11552:SF201">
    <property type="entry name" value="GLUCOSE-METHANOL-CHOLINE OXIDOREDUCTASE N-TERMINAL DOMAIN-CONTAINING PROTEIN"/>
    <property type="match status" value="1"/>
</dbReference>
<dbReference type="SUPFAM" id="SSF51905">
    <property type="entry name" value="FAD/NAD(P)-binding domain"/>
    <property type="match status" value="1"/>
</dbReference>
<dbReference type="EMBL" id="JAWRVE010000205">
    <property type="protein sequence ID" value="KAL1849157.1"/>
    <property type="molecule type" value="Genomic_DNA"/>
</dbReference>
<dbReference type="Proteomes" id="UP001583177">
    <property type="component" value="Unassembled WGS sequence"/>
</dbReference>
<dbReference type="InterPro" id="IPR012132">
    <property type="entry name" value="GMC_OxRdtase"/>
</dbReference>
<sequence>MASQTDDIVIIGGGTACLILADRLSENASLQVLVIESAQVARTARYDAFDQALRKACTLHKASGAKEGDVPLQVRVSGPTTPLQKAWVDGLECIGFPRSDPFSARACGAVIAPESIDPATRQRSDATNAYLDCVRSRANLTVLTETTVTKDGKDAVAKGVQYTTKDENSQAVNARKEVIISAGAITPTSTIKAPL</sequence>
<dbReference type="Gene3D" id="3.50.50.60">
    <property type="entry name" value="FAD/NAD(P)-binding domain"/>
    <property type="match status" value="1"/>
</dbReference>
<feature type="domain" description="Glucose-methanol-choline oxidoreductase N-terminal" evidence="6">
    <location>
        <begin position="42"/>
        <end position="186"/>
    </location>
</feature>
<proteinExistence type="inferred from homology"/>
<comment type="caution">
    <text evidence="7">The sequence shown here is derived from an EMBL/GenBank/DDBJ whole genome shotgun (WGS) entry which is preliminary data.</text>
</comment>
<evidence type="ECO:0000256" key="5">
    <source>
        <dbReference type="ARBA" id="ARBA00023002"/>
    </source>
</evidence>
<comment type="similarity">
    <text evidence="2">Belongs to the GMC oxidoreductase family.</text>
</comment>
<evidence type="ECO:0000256" key="3">
    <source>
        <dbReference type="ARBA" id="ARBA00022630"/>
    </source>
</evidence>
<evidence type="ECO:0000313" key="7">
    <source>
        <dbReference type="EMBL" id="KAL1849157.1"/>
    </source>
</evidence>
<dbReference type="PANTHER" id="PTHR11552">
    <property type="entry name" value="GLUCOSE-METHANOL-CHOLINE GMC OXIDOREDUCTASE"/>
    <property type="match status" value="1"/>
</dbReference>
<dbReference type="Pfam" id="PF00732">
    <property type="entry name" value="GMC_oxred_N"/>
    <property type="match status" value="1"/>
</dbReference>
<dbReference type="InterPro" id="IPR000172">
    <property type="entry name" value="GMC_OxRdtase_N"/>
</dbReference>
<protein>
    <recommendedName>
        <fullName evidence="6">Glucose-methanol-choline oxidoreductase N-terminal domain-containing protein</fullName>
    </recommendedName>
</protein>
<name>A0ABR3VZA8_9PEZI</name>
<keyword evidence="8" id="KW-1185">Reference proteome</keyword>
<gene>
    <name evidence="7" type="ORF">Daus18300_013362</name>
</gene>
<evidence type="ECO:0000256" key="2">
    <source>
        <dbReference type="ARBA" id="ARBA00010790"/>
    </source>
</evidence>
<keyword evidence="3" id="KW-0285">Flavoprotein</keyword>
<keyword evidence="4" id="KW-0274">FAD</keyword>
<dbReference type="InterPro" id="IPR036188">
    <property type="entry name" value="FAD/NAD-bd_sf"/>
</dbReference>
<keyword evidence="5" id="KW-0560">Oxidoreductase</keyword>
<evidence type="ECO:0000313" key="8">
    <source>
        <dbReference type="Proteomes" id="UP001583177"/>
    </source>
</evidence>
<comment type="cofactor">
    <cofactor evidence="1">
        <name>FAD</name>
        <dbReference type="ChEBI" id="CHEBI:57692"/>
    </cofactor>
</comment>
<accession>A0ABR3VZA8</accession>
<evidence type="ECO:0000259" key="6">
    <source>
        <dbReference type="Pfam" id="PF00732"/>
    </source>
</evidence>
<reference evidence="7 8" key="1">
    <citation type="journal article" date="2024" name="IMA Fungus">
        <title>IMA Genome - F19 : A genome assembly and annotation guide to empower mycologists, including annotated draft genome sequences of Ceratocystis pirilliformis, Diaporthe australafricana, Fusarium ophioides, Paecilomyces lecythidis, and Sporothrix stenoceras.</title>
        <authorList>
            <person name="Aylward J."/>
            <person name="Wilson A.M."/>
            <person name="Visagie C.M."/>
            <person name="Spraker J."/>
            <person name="Barnes I."/>
            <person name="Buitendag C."/>
            <person name="Ceriani C."/>
            <person name="Del Mar Angel L."/>
            <person name="du Plessis D."/>
            <person name="Fuchs T."/>
            <person name="Gasser K."/>
            <person name="Kramer D."/>
            <person name="Li W."/>
            <person name="Munsamy K."/>
            <person name="Piso A."/>
            <person name="Price J.L."/>
            <person name="Sonnekus B."/>
            <person name="Thomas C."/>
            <person name="van der Nest A."/>
            <person name="van Dijk A."/>
            <person name="van Heerden A."/>
            <person name="van Vuuren N."/>
            <person name="Yilmaz N."/>
            <person name="Duong T.A."/>
            <person name="van der Merwe N.A."/>
            <person name="Wingfield M.J."/>
            <person name="Wingfield B.D."/>
        </authorList>
    </citation>
    <scope>NUCLEOTIDE SEQUENCE [LARGE SCALE GENOMIC DNA]</scope>
    <source>
        <strain evidence="7 8">CMW 18300</strain>
    </source>
</reference>